<keyword evidence="2 5" id="KW-0813">Transport</keyword>
<dbReference type="Gene3D" id="3.40.50.10580">
    <property type="entry name" value="ATPase, V1 complex, subunit F"/>
    <property type="match status" value="1"/>
</dbReference>
<dbReference type="InterPro" id="IPR005772">
    <property type="entry name" value="ATPase_V1-cplx_fsu_euk"/>
</dbReference>
<gene>
    <name evidence="6" type="ORF">NSCI0253_LOCUS14841</name>
</gene>
<evidence type="ECO:0000313" key="6">
    <source>
        <dbReference type="EMBL" id="CAD8840493.1"/>
    </source>
</evidence>
<dbReference type="GO" id="GO:0046961">
    <property type="term" value="F:proton-transporting ATPase activity, rotational mechanism"/>
    <property type="evidence" value="ECO:0007669"/>
    <property type="project" value="InterPro"/>
</dbReference>
<dbReference type="InterPro" id="IPR008218">
    <property type="entry name" value="ATPase_V1-cplx_f_g_su"/>
</dbReference>
<dbReference type="Pfam" id="PF01990">
    <property type="entry name" value="ATP-synt_F"/>
    <property type="match status" value="1"/>
</dbReference>
<sequence length="133" mass="14533">MGKQKFISQSDMKVGIIGDEDTVTGLLLAGAGMKDGQGKTNFLICGAKTHVKEMEEKFNDLTQRRDISMVLITQGCADDIRYAVEAYTSSGKVIPTVLEIPSKEQAYDPRKDAIMQRVAVFMPTAMAELGVEV</sequence>
<dbReference type="PIRSF" id="PIRSF015945">
    <property type="entry name" value="ATPase_V1_F_euk"/>
    <property type="match status" value="1"/>
</dbReference>
<name>A0A7S1A2E8_NOCSC</name>
<organism evidence="6">
    <name type="scientific">Noctiluca scintillans</name>
    <name type="common">Sea sparkle</name>
    <name type="synonym">Red tide dinoflagellate</name>
    <dbReference type="NCBI Taxonomy" id="2966"/>
    <lineage>
        <taxon>Eukaryota</taxon>
        <taxon>Sar</taxon>
        <taxon>Alveolata</taxon>
        <taxon>Dinophyceae</taxon>
        <taxon>Noctilucales</taxon>
        <taxon>Noctilucaceae</taxon>
        <taxon>Noctiluca</taxon>
    </lineage>
</organism>
<evidence type="ECO:0000256" key="3">
    <source>
        <dbReference type="ARBA" id="ARBA00022781"/>
    </source>
</evidence>
<accession>A0A7S1A2E8</accession>
<evidence type="ECO:0000256" key="1">
    <source>
        <dbReference type="ARBA" id="ARBA00010148"/>
    </source>
</evidence>
<keyword evidence="3 5" id="KW-0375">Hydrogen ion transport</keyword>
<keyword evidence="4 5" id="KW-0406">Ion transport</keyword>
<dbReference type="SUPFAM" id="SSF159468">
    <property type="entry name" value="AtpF-like"/>
    <property type="match status" value="1"/>
</dbReference>
<protein>
    <recommendedName>
        <fullName evidence="5">V-type proton ATPase subunit F</fullName>
    </recommendedName>
</protein>
<dbReference type="PANTHER" id="PTHR13861:SF2">
    <property type="entry name" value="V-TYPE PROTON ATPASE SUBUNIT F"/>
    <property type="match status" value="1"/>
</dbReference>
<reference evidence="6" key="1">
    <citation type="submission" date="2021-01" db="EMBL/GenBank/DDBJ databases">
        <authorList>
            <person name="Corre E."/>
            <person name="Pelletier E."/>
            <person name="Niang G."/>
            <person name="Scheremetjew M."/>
            <person name="Finn R."/>
            <person name="Kale V."/>
            <person name="Holt S."/>
            <person name="Cochrane G."/>
            <person name="Meng A."/>
            <person name="Brown T."/>
            <person name="Cohen L."/>
        </authorList>
    </citation>
    <scope>NUCLEOTIDE SEQUENCE</scope>
</reference>
<dbReference type="InterPro" id="IPR036906">
    <property type="entry name" value="ATPase_V1_fsu_sf"/>
</dbReference>
<evidence type="ECO:0000256" key="2">
    <source>
        <dbReference type="ARBA" id="ARBA00022448"/>
    </source>
</evidence>
<comment type="subunit">
    <text evidence="5">V-ATPase is a heteromultimeric enzyme made up of two complexes: the ATP-hydrolytic V1 complex and the proton translocation V0 complex.</text>
</comment>
<dbReference type="PANTHER" id="PTHR13861">
    <property type="entry name" value="VACUOLAR ATP SYNTHASE SUBUNIT F"/>
    <property type="match status" value="1"/>
</dbReference>
<comment type="similarity">
    <text evidence="1 5">Belongs to the V-ATPase F subunit family.</text>
</comment>
<dbReference type="NCBIfam" id="TIGR01101">
    <property type="entry name" value="V_ATP_synt_F"/>
    <property type="match status" value="1"/>
</dbReference>
<proteinExistence type="inferred from homology"/>
<comment type="function">
    <text evidence="5">Subunit of the V1 complex of vacuolar(H+)-ATPase (V-ATPase), a multisubunit enzyme composed of a peripheral complex (V1) that hydrolyzes ATP and a membrane integral complex (V0) that translocates protons. V-ATPase is responsible for acidifying and maintaining the pH of intracellular compartments.</text>
</comment>
<evidence type="ECO:0000256" key="5">
    <source>
        <dbReference type="PIRNR" id="PIRNR015945"/>
    </source>
</evidence>
<dbReference type="EMBL" id="HBFQ01021247">
    <property type="protein sequence ID" value="CAD8840493.1"/>
    <property type="molecule type" value="Transcribed_RNA"/>
</dbReference>
<dbReference type="AlphaFoldDB" id="A0A7S1A2E8"/>
<evidence type="ECO:0000256" key="4">
    <source>
        <dbReference type="ARBA" id="ARBA00023065"/>
    </source>
</evidence>
<dbReference type="GO" id="GO:0033180">
    <property type="term" value="C:proton-transporting V-type ATPase, V1 domain"/>
    <property type="evidence" value="ECO:0007669"/>
    <property type="project" value="InterPro"/>
</dbReference>